<dbReference type="RefSeq" id="XP_048333046.2">
    <property type="nucleotide sequence ID" value="XM_048477089.2"/>
</dbReference>
<dbReference type="Gene3D" id="1.10.8.430">
    <property type="entry name" value="Helical domain of apoptotic protease-activating factors"/>
    <property type="match status" value="1"/>
</dbReference>
<evidence type="ECO:0000256" key="2">
    <source>
        <dbReference type="ARBA" id="ARBA00022737"/>
    </source>
</evidence>
<dbReference type="Gene3D" id="3.80.10.10">
    <property type="entry name" value="Ribonuclease Inhibitor"/>
    <property type="match status" value="1"/>
</dbReference>
<gene>
    <name evidence="6 7" type="primary">LOC112492360</name>
</gene>
<dbReference type="PRINTS" id="PR00364">
    <property type="entry name" value="DISEASERSIST"/>
</dbReference>
<dbReference type="SUPFAM" id="SSF52058">
    <property type="entry name" value="L domain-like"/>
    <property type="match status" value="1"/>
</dbReference>
<dbReference type="InterPro" id="IPR058192">
    <property type="entry name" value="WHD_ROQ1-like"/>
</dbReference>
<evidence type="ECO:0000259" key="4">
    <source>
        <dbReference type="Pfam" id="PF23282"/>
    </source>
</evidence>
<evidence type="ECO:0000313" key="7">
    <source>
        <dbReference type="RefSeq" id="XP_048333047.2"/>
    </source>
</evidence>
<dbReference type="SUPFAM" id="SSF52540">
    <property type="entry name" value="P-loop containing nucleoside triphosphate hydrolases"/>
    <property type="match status" value="1"/>
</dbReference>
<feature type="domain" description="Disease resistance protein Roq1-like winged-helix" evidence="4">
    <location>
        <begin position="280"/>
        <end position="330"/>
    </location>
</feature>
<proteinExistence type="predicted"/>
<dbReference type="Pfam" id="PF23282">
    <property type="entry name" value="WHD_ROQ1"/>
    <property type="match status" value="1"/>
</dbReference>
<dbReference type="GeneID" id="112492360"/>
<feature type="domain" description="NB-ARC" evidence="3">
    <location>
        <begin position="4"/>
        <end position="160"/>
    </location>
</feature>
<keyword evidence="2" id="KW-0677">Repeat</keyword>
<accession>A0ABM3IPW8</accession>
<dbReference type="InterPro" id="IPR044974">
    <property type="entry name" value="Disease_R_plants"/>
</dbReference>
<protein>
    <submittedName>
        <fullName evidence="6 7">Disease resistance protein RPV1-like isoform X1</fullName>
    </submittedName>
</protein>
<dbReference type="InterPro" id="IPR002182">
    <property type="entry name" value="NB-ARC"/>
</dbReference>
<dbReference type="PANTHER" id="PTHR11017">
    <property type="entry name" value="LEUCINE-RICH REPEAT-CONTAINING PROTEIN"/>
    <property type="match status" value="1"/>
</dbReference>
<name>A0ABM3IPW8_ZIZJJ</name>
<dbReference type="Gene3D" id="3.40.50.300">
    <property type="entry name" value="P-loop containing nucleotide triphosphate hydrolases"/>
    <property type="match status" value="1"/>
</dbReference>
<evidence type="ECO:0000313" key="5">
    <source>
        <dbReference type="Proteomes" id="UP001652623"/>
    </source>
</evidence>
<sequence>MHSRMEKLKSYVYKSKSGAEFIGICGMGGIGKTTIARTFYELESSQFESISFLENVKGNYLKSLKEQLLSDTLSEECTTNCGTIRNRLCRKKALIVIDDVDHLDQLETLVGERDWYGSGSRIIITTRDRHLLIAHGVEEIYDVEPLYGDEGFQLFTWKAGVEDVHRRPDEYVEYKRLSQRVVAYADGLPLALKVLGSALRGKYVEELNDQLERLKHNPNKEITEVLQISFDGLEDEDMNIFLLIACFFRGSGHKDFLTSIRKKIGFPKISIGNLSDNDKDYVTSILKKCSFNPIIGIRNLGDKSLLSIKDNKIWVHDLLEEMGWKILEKKSLTEKLGRQIKLWNVSNVSYVLKNCTAIEEIEAVVCFDLSKKCPTKETFLNFLDVLTKMKKLKLLKLDSYSLSGLSSVLPILQSLSNELDNQSDLPMLQYLSNELLILQWVWCPFQYFPLSFQPTQLVEVDMSYSRICRLWGTVEHLPKLRSVRLFGCINLTEIFNDFTLVPNLEVLDLGHCRKLSKIDPSIQFLGKLIHLDLRGCISLENLPPSLRGMVSLKILYLGGCHTLRDLSKDIVFLKSLELLNIQDTAITHVPIAILKNLRELFFDRSSHFHEWHHPGSFAALDYKRLSRWRSI</sequence>
<dbReference type="PANTHER" id="PTHR11017:SF573">
    <property type="entry name" value="ADP-RIBOSYL CYCLASE_CYCLIC ADP-RIBOSE HYDROLASE"/>
    <property type="match status" value="1"/>
</dbReference>
<evidence type="ECO:0000259" key="3">
    <source>
        <dbReference type="Pfam" id="PF00931"/>
    </source>
</evidence>
<evidence type="ECO:0000256" key="1">
    <source>
        <dbReference type="ARBA" id="ARBA00022614"/>
    </source>
</evidence>
<keyword evidence="5" id="KW-1185">Reference proteome</keyword>
<keyword evidence="1" id="KW-0433">Leucine-rich repeat</keyword>
<dbReference type="InterPro" id="IPR042197">
    <property type="entry name" value="Apaf_helical"/>
</dbReference>
<dbReference type="RefSeq" id="XP_048333047.2">
    <property type="nucleotide sequence ID" value="XM_048477090.2"/>
</dbReference>
<dbReference type="Proteomes" id="UP001652623">
    <property type="component" value="Chromosome 3"/>
</dbReference>
<dbReference type="Pfam" id="PF00931">
    <property type="entry name" value="NB-ARC"/>
    <property type="match status" value="1"/>
</dbReference>
<dbReference type="InterPro" id="IPR032675">
    <property type="entry name" value="LRR_dom_sf"/>
</dbReference>
<reference evidence="6 7" key="1">
    <citation type="submission" date="2025-05" db="UniProtKB">
        <authorList>
            <consortium name="RefSeq"/>
        </authorList>
    </citation>
    <scope>IDENTIFICATION</scope>
    <source>
        <tissue evidence="6 7">Seedling</tissue>
    </source>
</reference>
<dbReference type="InterPro" id="IPR027417">
    <property type="entry name" value="P-loop_NTPase"/>
</dbReference>
<organism evidence="5 6">
    <name type="scientific">Ziziphus jujuba</name>
    <name type="common">Chinese jujube</name>
    <name type="synonym">Ziziphus sativa</name>
    <dbReference type="NCBI Taxonomy" id="326968"/>
    <lineage>
        <taxon>Eukaryota</taxon>
        <taxon>Viridiplantae</taxon>
        <taxon>Streptophyta</taxon>
        <taxon>Embryophyta</taxon>
        <taxon>Tracheophyta</taxon>
        <taxon>Spermatophyta</taxon>
        <taxon>Magnoliopsida</taxon>
        <taxon>eudicotyledons</taxon>
        <taxon>Gunneridae</taxon>
        <taxon>Pentapetalae</taxon>
        <taxon>rosids</taxon>
        <taxon>fabids</taxon>
        <taxon>Rosales</taxon>
        <taxon>Rhamnaceae</taxon>
        <taxon>Paliureae</taxon>
        <taxon>Ziziphus</taxon>
    </lineage>
</organism>
<evidence type="ECO:0000313" key="6">
    <source>
        <dbReference type="RefSeq" id="XP_048333046.2"/>
    </source>
</evidence>